<dbReference type="AlphaFoldDB" id="Q9JRP1"/>
<evidence type="ECO:0000256" key="4">
    <source>
        <dbReference type="ARBA" id="ARBA00022475"/>
    </source>
</evidence>
<sequence>MLNKFISNIKDFYKFNELLKQLVIRDIKLKYRRSYLGYLWSILNPLMLMLVLVVVFSNLFRFDIPNFPTYLITGQIIFGFMNEATNVAVGSIINNSSLINKIYVPKYIFTLSKVCSSLVNLIFSFGALIIVLIMTQTPVSWNILFVPIVILQVFLFSLGLSLFISAFTVFFRDIQYLWGVFVSMWMYFTPLFYPISIISEEYQGVYKALNPMYWYIEQFREIILFENLPQTESIIYGVLYAILVLFLGILYFNKRQNEFILYI</sequence>
<evidence type="ECO:0000256" key="3">
    <source>
        <dbReference type="ARBA" id="ARBA00022448"/>
    </source>
</evidence>
<evidence type="ECO:0000313" key="16">
    <source>
        <dbReference type="Proteomes" id="UP000226080"/>
    </source>
</evidence>
<evidence type="ECO:0000256" key="5">
    <source>
        <dbReference type="ARBA" id="ARBA00022519"/>
    </source>
</evidence>
<dbReference type="EMBL" id="AB046360">
    <property type="protein sequence ID" value="BAB03202.1"/>
    <property type="molecule type" value="Genomic_DNA"/>
</dbReference>
<dbReference type="GO" id="GO:0015920">
    <property type="term" value="P:lipopolysaccharide transport"/>
    <property type="evidence" value="ECO:0007669"/>
    <property type="project" value="TreeGrafter"/>
</dbReference>
<dbReference type="Proteomes" id="UP000323012">
    <property type="component" value="Unassembled WGS sequence"/>
</dbReference>
<dbReference type="GO" id="GO:0140359">
    <property type="term" value="F:ABC-type transporter activity"/>
    <property type="evidence" value="ECO:0007669"/>
    <property type="project" value="InterPro"/>
</dbReference>
<reference evidence="13 16" key="3">
    <citation type="submission" date="2017-10" db="EMBL/GenBank/DDBJ databases">
        <title>Draft genome sequences of Aggregatibacter actinomycetemcomitans strains 310a and 310b.</title>
        <authorList>
            <person name="May A.C."/>
            <person name="Ohta H."/>
            <person name="Maeda H."/>
            <person name="Kokeguchi S."/>
            <person name="Cugini C."/>
        </authorList>
    </citation>
    <scope>NUCLEOTIDE SEQUENCE [LARGE SCALE GENOMIC DNA]</scope>
    <source>
        <strain evidence="13 16">310b</strain>
    </source>
</reference>
<dbReference type="KEGG" id="aact:ACT75_06310"/>
<reference evidence="14 17" key="4">
    <citation type="submission" date="2019-08" db="EMBL/GenBank/DDBJ databases">
        <title>Whole genome sequencing of Aggregatibacter actinomycetemcomitans cultured from blood stream infections in Denmark reveals a novel phylogenetic lineage expressing serotype a membrane O polysaccharide.</title>
        <authorList>
            <person name="Nedergaard S."/>
            <person name="Kobel C.M."/>
            <person name="Nielsen M.B."/>
            <person name="Moeller R.T."/>
            <person name="Jensen A.B."/>
            <person name="Noerskov-Lauritsen N."/>
        </authorList>
    </citation>
    <scope>NUCLEOTIDE SEQUENCE [LARGE SCALE GENOMIC DNA]</scope>
    <source>
        <strain evidence="14 17">PN_563</strain>
    </source>
</reference>
<feature type="transmembrane region" description="Helical" evidence="9">
    <location>
        <begin position="176"/>
        <end position="195"/>
    </location>
</feature>
<dbReference type="eggNOG" id="COG1682">
    <property type="taxonomic scope" value="Bacteria"/>
</dbReference>
<feature type="transmembrane region" description="Helical" evidence="9">
    <location>
        <begin position="141"/>
        <end position="164"/>
    </location>
</feature>
<dbReference type="PANTHER" id="PTHR30413">
    <property type="entry name" value="INNER MEMBRANE TRANSPORT PERMEASE"/>
    <property type="match status" value="1"/>
</dbReference>
<gene>
    <name evidence="11" type="ORF">ACT75_06310</name>
    <name evidence="13" type="ORF">CQR80_06440</name>
    <name evidence="14" type="ORF">FXB79_06380</name>
</gene>
<dbReference type="EMBL" id="PCGW01000010">
    <property type="protein sequence ID" value="PHO20527.1"/>
    <property type="molecule type" value="Genomic_DNA"/>
</dbReference>
<evidence type="ECO:0000313" key="15">
    <source>
        <dbReference type="Proteomes" id="UP000072236"/>
    </source>
</evidence>
<evidence type="ECO:0000256" key="7">
    <source>
        <dbReference type="ARBA" id="ARBA00022989"/>
    </source>
</evidence>
<accession>Q9JRP1</accession>
<dbReference type="RefSeq" id="WP_005541162.1">
    <property type="nucleotide sequence ID" value="NZ_CP012959.1"/>
</dbReference>
<keyword evidence="5" id="KW-0997">Cell inner membrane</keyword>
<dbReference type="GO" id="GO:0005886">
    <property type="term" value="C:plasma membrane"/>
    <property type="evidence" value="ECO:0007669"/>
    <property type="project" value="UniProtKB-SubCell"/>
</dbReference>
<evidence type="ECO:0000313" key="14">
    <source>
        <dbReference type="EMBL" id="TYA38905.1"/>
    </source>
</evidence>
<organism evidence="12">
    <name type="scientific">Aggregatibacter actinomycetemcomitans</name>
    <name type="common">Actinobacillus actinomycetemcomitans</name>
    <name type="synonym">Haemophilus actinomycetemcomitans</name>
    <dbReference type="NCBI Taxonomy" id="714"/>
    <lineage>
        <taxon>Bacteria</taxon>
        <taxon>Pseudomonadati</taxon>
        <taxon>Pseudomonadota</taxon>
        <taxon>Gammaproteobacteria</taxon>
        <taxon>Pasteurellales</taxon>
        <taxon>Pasteurellaceae</taxon>
        <taxon>Aggregatibacter</taxon>
    </lineage>
</organism>
<dbReference type="PROSITE" id="PS51012">
    <property type="entry name" value="ABC_TM2"/>
    <property type="match status" value="1"/>
</dbReference>
<evidence type="ECO:0000256" key="1">
    <source>
        <dbReference type="ARBA" id="ARBA00004429"/>
    </source>
</evidence>
<keyword evidence="16" id="KW-1185">Reference proteome</keyword>
<evidence type="ECO:0000259" key="10">
    <source>
        <dbReference type="PROSITE" id="PS51012"/>
    </source>
</evidence>
<dbReference type="Proteomes" id="UP000072236">
    <property type="component" value="Chromosome"/>
</dbReference>
<dbReference type="Pfam" id="PF01061">
    <property type="entry name" value="ABC2_membrane"/>
    <property type="match status" value="1"/>
</dbReference>
<proteinExistence type="inferred from homology"/>
<feature type="domain" description="ABC transmembrane type-2" evidence="10">
    <location>
        <begin position="36"/>
        <end position="255"/>
    </location>
</feature>
<reference evidence="11 15" key="2">
    <citation type="submission" date="2015-10" db="EMBL/GenBank/DDBJ databases">
        <title>Tn-seq of a polymicrobial infection.</title>
        <authorList>
            <person name="Stacy A."/>
            <person name="Rumbaugh K.P."/>
            <person name="Whiteley M."/>
        </authorList>
    </citation>
    <scope>NUCLEOTIDE SEQUENCE [LARGE SCALE GENOMIC DNA]</scope>
    <source>
        <strain evidence="11 15">624</strain>
    </source>
</reference>
<evidence type="ECO:0000256" key="2">
    <source>
        <dbReference type="ARBA" id="ARBA00007783"/>
    </source>
</evidence>
<dbReference type="InterPro" id="IPR013525">
    <property type="entry name" value="ABC2_TM"/>
</dbReference>
<dbReference type="Proteomes" id="UP000226080">
    <property type="component" value="Unassembled WGS sequence"/>
</dbReference>
<evidence type="ECO:0000313" key="13">
    <source>
        <dbReference type="EMBL" id="PHO20527.1"/>
    </source>
</evidence>
<name>Q9JRP1_AGGAC</name>
<feature type="transmembrane region" description="Helical" evidence="9">
    <location>
        <begin position="114"/>
        <end position="135"/>
    </location>
</feature>
<feature type="transmembrane region" description="Helical" evidence="9">
    <location>
        <begin position="72"/>
        <end position="93"/>
    </location>
</feature>
<evidence type="ECO:0000313" key="11">
    <source>
        <dbReference type="EMBL" id="AMQ94170.1"/>
    </source>
</evidence>
<dbReference type="OrthoDB" id="9786910at2"/>
<keyword evidence="3 9" id="KW-0813">Transport</keyword>
<dbReference type="STRING" id="714.ACT75_06310"/>
<evidence type="ECO:0000256" key="6">
    <source>
        <dbReference type="ARBA" id="ARBA00022692"/>
    </source>
</evidence>
<reference evidence="12" key="1">
    <citation type="submission" date="2000-07" db="EMBL/GenBank/DDBJ databases">
        <title>Genetic analysis of the gene cluster for the synthesis of serotype a-specific polysaccharide antigen in A. actinomycetemcomitans.</title>
        <authorList>
            <person name="Suzuki N."/>
            <person name="Nakano Y."/>
            <person name="Yoshida Y."/>
            <person name="Nako H."/>
            <person name="Yamashita Y."/>
            <person name="Koga T."/>
        </authorList>
    </citation>
    <scope>NUCLEOTIDE SEQUENCE</scope>
    <source>
        <strain evidence="12">SUNYaB 75</strain>
    </source>
</reference>
<dbReference type="PANTHER" id="PTHR30413:SF8">
    <property type="entry name" value="TRANSPORT PERMEASE PROTEIN"/>
    <property type="match status" value="1"/>
</dbReference>
<feature type="transmembrane region" description="Helical" evidence="9">
    <location>
        <begin position="35"/>
        <end position="60"/>
    </location>
</feature>
<evidence type="ECO:0000313" key="12">
    <source>
        <dbReference type="EMBL" id="BAB03202.1"/>
    </source>
</evidence>
<dbReference type="InterPro" id="IPR047817">
    <property type="entry name" value="ABC2_TM_bact-type"/>
</dbReference>
<dbReference type="EMBL" id="VSED01000014">
    <property type="protein sequence ID" value="TYA38905.1"/>
    <property type="molecule type" value="Genomic_DNA"/>
</dbReference>
<protein>
    <recommendedName>
        <fullName evidence="9">Transport permease protein</fullName>
    </recommendedName>
</protein>
<evidence type="ECO:0000256" key="8">
    <source>
        <dbReference type="ARBA" id="ARBA00023136"/>
    </source>
</evidence>
<dbReference type="EMBL" id="CP012959">
    <property type="protein sequence ID" value="AMQ94170.1"/>
    <property type="molecule type" value="Genomic_DNA"/>
</dbReference>
<keyword evidence="6 9" id="KW-0812">Transmembrane</keyword>
<comment type="similarity">
    <text evidence="2 9">Belongs to the ABC-2 integral membrane protein family.</text>
</comment>
<comment type="subcellular location">
    <subcellularLocation>
        <location evidence="1 9">Cell inner membrane</location>
        <topology evidence="1 9">Multi-pass membrane protein</topology>
    </subcellularLocation>
</comment>
<evidence type="ECO:0000256" key="9">
    <source>
        <dbReference type="RuleBase" id="RU361157"/>
    </source>
</evidence>
<feature type="transmembrane region" description="Helical" evidence="9">
    <location>
        <begin position="234"/>
        <end position="252"/>
    </location>
</feature>
<keyword evidence="4 9" id="KW-1003">Cell membrane</keyword>
<keyword evidence="8 9" id="KW-0472">Membrane</keyword>
<evidence type="ECO:0000313" key="17">
    <source>
        <dbReference type="Proteomes" id="UP000323012"/>
    </source>
</evidence>
<keyword evidence="7 9" id="KW-1133">Transmembrane helix</keyword>